<proteinExistence type="predicted"/>
<sequence>MKTESLTYRELADRLGVKLESARKTVQRKRWQKVTANDGTIRILVPVESLPSSRDMSQDSPGGSPSDGPSAAEIAILEERIQGLQALVESERRRADAAEADREAWRVQAQKGLFARLFG</sequence>
<name>Q9AGT7_RHIML</name>
<protein>
    <recommendedName>
        <fullName evidence="4">DNA-binding protein</fullName>
    </recommendedName>
</protein>
<feature type="region of interest" description="Disordered" evidence="2">
    <location>
        <begin position="46"/>
        <end position="72"/>
    </location>
</feature>
<evidence type="ECO:0008006" key="4">
    <source>
        <dbReference type="Google" id="ProtNLM"/>
    </source>
</evidence>
<evidence type="ECO:0000256" key="1">
    <source>
        <dbReference type="SAM" id="Coils"/>
    </source>
</evidence>
<dbReference type="AlphaFoldDB" id="Q9AGT7"/>
<keyword evidence="3" id="KW-0614">Plasmid</keyword>
<keyword evidence="1" id="KW-0175">Coiled coil</keyword>
<feature type="compositionally biased region" description="Low complexity" evidence="2">
    <location>
        <begin position="58"/>
        <end position="70"/>
    </location>
</feature>
<reference evidence="3" key="1">
    <citation type="journal article" date="2001" name="J. Bacteriol.">
        <title>Sinorhizobium meliloti plasmid pRm1132f replicates by a rolling-circle mechanism.</title>
        <authorList>
            <person name="Barran L.R."/>
            <person name="Ritchot N."/>
            <person name="Bromfield E.S."/>
        </authorList>
    </citation>
    <scope>NUCLEOTIDE SEQUENCE</scope>
    <source>
        <plasmid evidence="3">pRm1132f</plasmid>
    </source>
</reference>
<evidence type="ECO:0000313" key="3">
    <source>
        <dbReference type="EMBL" id="AAG59885.1"/>
    </source>
</evidence>
<geneLocation type="plasmid" evidence="3">
    <name>pRm1132f</name>
</geneLocation>
<evidence type="ECO:0000256" key="2">
    <source>
        <dbReference type="SAM" id="MobiDB-lite"/>
    </source>
</evidence>
<dbReference type="EMBL" id="AF327371">
    <property type="protein sequence ID" value="AAG59885.1"/>
    <property type="molecule type" value="Genomic_DNA"/>
</dbReference>
<accession>Q9AGT7</accession>
<feature type="coiled-coil region" evidence="1">
    <location>
        <begin position="74"/>
        <end position="108"/>
    </location>
</feature>
<dbReference type="RefSeq" id="WP_011117244.1">
    <property type="nucleotide sequence ID" value="NC_004965.1"/>
</dbReference>
<organism evidence="3">
    <name type="scientific">Rhizobium meliloti</name>
    <name type="common">Ensifer meliloti</name>
    <name type="synonym">Sinorhizobium meliloti</name>
    <dbReference type="NCBI Taxonomy" id="382"/>
    <lineage>
        <taxon>Bacteria</taxon>
        <taxon>Pseudomonadati</taxon>
        <taxon>Pseudomonadota</taxon>
        <taxon>Alphaproteobacteria</taxon>
        <taxon>Hyphomicrobiales</taxon>
        <taxon>Rhizobiaceae</taxon>
        <taxon>Sinorhizobium/Ensifer group</taxon>
        <taxon>Sinorhizobium</taxon>
    </lineage>
</organism>